<dbReference type="EMBL" id="JARBHB010000009">
    <property type="protein sequence ID" value="KAJ8876105.1"/>
    <property type="molecule type" value="Genomic_DNA"/>
</dbReference>
<organism evidence="2 3">
    <name type="scientific">Dryococelus australis</name>
    <dbReference type="NCBI Taxonomy" id="614101"/>
    <lineage>
        <taxon>Eukaryota</taxon>
        <taxon>Metazoa</taxon>
        <taxon>Ecdysozoa</taxon>
        <taxon>Arthropoda</taxon>
        <taxon>Hexapoda</taxon>
        <taxon>Insecta</taxon>
        <taxon>Pterygota</taxon>
        <taxon>Neoptera</taxon>
        <taxon>Polyneoptera</taxon>
        <taxon>Phasmatodea</taxon>
        <taxon>Verophasmatodea</taxon>
        <taxon>Anareolatae</taxon>
        <taxon>Phasmatidae</taxon>
        <taxon>Eurycanthinae</taxon>
        <taxon>Dryococelus</taxon>
    </lineage>
</organism>
<sequence>MRMKGGQNGAAQECKARRKREIPEKIRRPETSSSRNPTCKSPGATRQGIEPDSPDFTPSASGLERRSCQCSAIPFGQRPSYPLHWMSATLTFDLNHNRPLVDRWLDDYITNIWLIETRSVGDGFSISSLGSTPCRATTARSASSYQLISGAGGAFIGMTADGHMTRTPSPTTYLFDAGRKMRCCIHVKGSALSSVGSCYEMLAWFVHLGKVRNSAMLHVATITTLCVDAYVVGIQIAVFDGRVTGPTEAGEMHVKNGRKLRVHSDYFVSTRRHPIPGLRMRCTICAAAARSIVRSPSQSLRREGHPYSACLSIIFTSNLHKLLSHFCAQLRKSEPSDNPSASRAAHFTSDGMESCLRLIPVHWSLDRSVWKHEMACTFPRLNAHGLYLLETLDQLVYKDPPTAPDERKARITRVCSALSPHAPQADDKANANCFPLLGKYQQHDYGPFTACQLFFAAGEIIAAYLPPFVLNIGMSPTCKHIIPQSSFIMCATCICGCIPFLKCLWLPHVGCSFTIRSAHAGQLYFATWEPPCSLGETECIPTTHKRTITGMHGQGGRETYEKTPPTSGIVRHDSRVRPRPGNRTRVTLVGRRGQ</sequence>
<gene>
    <name evidence="2" type="ORF">PR048_024014</name>
</gene>
<feature type="region of interest" description="Disordered" evidence="1">
    <location>
        <begin position="1"/>
        <end position="62"/>
    </location>
</feature>
<feature type="compositionally biased region" description="Basic and acidic residues" evidence="1">
    <location>
        <begin position="21"/>
        <end position="30"/>
    </location>
</feature>
<keyword evidence="3" id="KW-1185">Reference proteome</keyword>
<comment type="caution">
    <text evidence="2">The sequence shown here is derived from an EMBL/GenBank/DDBJ whole genome shotgun (WGS) entry which is preliminary data.</text>
</comment>
<reference evidence="2 3" key="1">
    <citation type="submission" date="2023-02" db="EMBL/GenBank/DDBJ databases">
        <title>LHISI_Scaffold_Assembly.</title>
        <authorList>
            <person name="Stuart O.P."/>
            <person name="Cleave R."/>
            <person name="Magrath M.J.L."/>
            <person name="Mikheyev A.S."/>
        </authorList>
    </citation>
    <scope>NUCLEOTIDE SEQUENCE [LARGE SCALE GENOMIC DNA]</scope>
    <source>
        <strain evidence="2">Daus_M_001</strain>
        <tissue evidence="2">Leg muscle</tissue>
    </source>
</reference>
<evidence type="ECO:0000256" key="1">
    <source>
        <dbReference type="SAM" id="MobiDB-lite"/>
    </source>
</evidence>
<evidence type="ECO:0000313" key="2">
    <source>
        <dbReference type="EMBL" id="KAJ8876105.1"/>
    </source>
</evidence>
<protein>
    <submittedName>
        <fullName evidence="2">Uncharacterized protein</fullName>
    </submittedName>
</protein>
<dbReference type="Proteomes" id="UP001159363">
    <property type="component" value="Chromosome 8"/>
</dbReference>
<accession>A0ABQ9GVP0</accession>
<name>A0ABQ9GVP0_9NEOP</name>
<feature type="region of interest" description="Disordered" evidence="1">
    <location>
        <begin position="550"/>
        <end position="594"/>
    </location>
</feature>
<evidence type="ECO:0000313" key="3">
    <source>
        <dbReference type="Proteomes" id="UP001159363"/>
    </source>
</evidence>
<proteinExistence type="predicted"/>